<name>A0A6N8U6B1_9FIRM</name>
<reference evidence="2 3" key="1">
    <citation type="submission" date="2019-12" db="EMBL/GenBank/DDBJ databases">
        <authorList>
            <person name="Yang R."/>
        </authorList>
    </citation>
    <scope>NUCLEOTIDE SEQUENCE [LARGE SCALE GENOMIC DNA]</scope>
    <source>
        <strain evidence="2 3">DONG20-135</strain>
    </source>
</reference>
<keyword evidence="1" id="KW-0812">Transmembrane</keyword>
<reference evidence="2 3" key="2">
    <citation type="submission" date="2020-01" db="EMBL/GenBank/DDBJ databases">
        <title>Clostridiaceae sp. nov. isolated from the gut of human by culturomics.</title>
        <authorList>
            <person name="Chang Y."/>
        </authorList>
    </citation>
    <scope>NUCLEOTIDE SEQUENCE [LARGE SCALE GENOMIC DNA]</scope>
    <source>
        <strain evidence="2 3">DONG20-135</strain>
    </source>
</reference>
<keyword evidence="1" id="KW-1133">Transmembrane helix</keyword>
<comment type="caution">
    <text evidence="2">The sequence shown here is derived from an EMBL/GenBank/DDBJ whole genome shotgun (WGS) entry which is preliminary data.</text>
</comment>
<feature type="transmembrane region" description="Helical" evidence="1">
    <location>
        <begin position="242"/>
        <end position="264"/>
    </location>
</feature>
<dbReference type="Proteomes" id="UP000434036">
    <property type="component" value="Unassembled WGS sequence"/>
</dbReference>
<evidence type="ECO:0000313" key="3">
    <source>
        <dbReference type="Proteomes" id="UP000434036"/>
    </source>
</evidence>
<organism evidence="2 3">
    <name type="scientific">Copranaerobaculum intestinale</name>
    <dbReference type="NCBI Taxonomy" id="2692629"/>
    <lineage>
        <taxon>Bacteria</taxon>
        <taxon>Bacillati</taxon>
        <taxon>Bacillota</taxon>
        <taxon>Erysipelotrichia</taxon>
        <taxon>Erysipelotrichales</taxon>
        <taxon>Erysipelotrichaceae</taxon>
        <taxon>Copranaerobaculum</taxon>
    </lineage>
</organism>
<sequence>MPHIILFMKGAAIGVATLIPGVSGGTMAILLGVYDLMINGISDFLQDWKKYLVPFIELGLGAVTGILLLSSLVSSLLKSYEITMQFLFIGIILGGLPALIKKSRSMHHQSFDWSYLIVGIILVLLTASTPPALFFAGDSFSWITFALLFICGIVIAVALVLPGISASFLLLVLGMYQSTLTAIQNMDMLFLLPVGLGIVFGTFASAKVIRYFLENYPTKTYLLIIGFVAGSLYELLPSPQHLQASVMIPSILFMTLGFLATLALSCSHKKEKS</sequence>
<accession>A0A6N8U6B1</accession>
<dbReference type="AlphaFoldDB" id="A0A6N8U6B1"/>
<feature type="transmembrane region" description="Helical" evidence="1">
    <location>
        <begin position="190"/>
        <end position="213"/>
    </location>
</feature>
<feature type="transmembrane region" description="Helical" evidence="1">
    <location>
        <begin position="112"/>
        <end position="134"/>
    </location>
</feature>
<protein>
    <submittedName>
        <fullName evidence="2">DUF368 domain-containing protein</fullName>
    </submittedName>
</protein>
<dbReference type="Pfam" id="PF04018">
    <property type="entry name" value="VCA0040-like"/>
    <property type="match status" value="1"/>
</dbReference>
<evidence type="ECO:0000256" key="1">
    <source>
        <dbReference type="SAM" id="Phobius"/>
    </source>
</evidence>
<dbReference type="EMBL" id="WUUQ01000001">
    <property type="protein sequence ID" value="MXQ72854.1"/>
    <property type="molecule type" value="Genomic_DNA"/>
</dbReference>
<dbReference type="InterPro" id="IPR007163">
    <property type="entry name" value="VCA0040-like"/>
</dbReference>
<keyword evidence="1" id="KW-0472">Membrane</keyword>
<gene>
    <name evidence="2" type="ORF">GSF08_02695</name>
</gene>
<feature type="transmembrane region" description="Helical" evidence="1">
    <location>
        <begin position="12"/>
        <end position="34"/>
    </location>
</feature>
<feature type="transmembrane region" description="Helical" evidence="1">
    <location>
        <begin position="140"/>
        <end position="161"/>
    </location>
</feature>
<dbReference type="PANTHER" id="PTHR37308:SF1">
    <property type="entry name" value="POLYPRENYL-PHOSPHATE TRANSPORTER"/>
    <property type="match status" value="1"/>
</dbReference>
<dbReference type="RefSeq" id="WP_160624331.1">
    <property type="nucleotide sequence ID" value="NZ_WUUQ01000001.1"/>
</dbReference>
<proteinExistence type="predicted"/>
<feature type="transmembrane region" description="Helical" evidence="1">
    <location>
        <begin position="82"/>
        <end position="100"/>
    </location>
</feature>
<feature type="transmembrane region" description="Helical" evidence="1">
    <location>
        <begin position="55"/>
        <end position="76"/>
    </location>
</feature>
<dbReference type="PANTHER" id="PTHR37308">
    <property type="entry name" value="INTEGRAL MEMBRANE PROTEIN"/>
    <property type="match status" value="1"/>
</dbReference>
<keyword evidence="3" id="KW-1185">Reference proteome</keyword>
<evidence type="ECO:0000313" key="2">
    <source>
        <dbReference type="EMBL" id="MXQ72854.1"/>
    </source>
</evidence>